<name>A0A3S5AVV6_9PLAT</name>
<reference evidence="2" key="1">
    <citation type="submission" date="2018-11" db="EMBL/GenBank/DDBJ databases">
        <authorList>
            <consortium name="Pathogen Informatics"/>
        </authorList>
    </citation>
    <scope>NUCLEOTIDE SEQUENCE</scope>
</reference>
<keyword evidence="3" id="KW-1185">Reference proteome</keyword>
<protein>
    <submittedName>
        <fullName evidence="2">Uncharacterized protein</fullName>
    </submittedName>
</protein>
<evidence type="ECO:0000256" key="1">
    <source>
        <dbReference type="SAM" id="SignalP"/>
    </source>
</evidence>
<comment type="caution">
    <text evidence="2">The sequence shown here is derived from an EMBL/GenBank/DDBJ whole genome shotgun (WGS) entry which is preliminary data.</text>
</comment>
<gene>
    <name evidence="2" type="ORF">PXEA_LOCUS26862</name>
</gene>
<feature type="signal peptide" evidence="1">
    <location>
        <begin position="1"/>
        <end position="22"/>
    </location>
</feature>
<accession>A0A3S5AVV6</accession>
<evidence type="ECO:0000313" key="3">
    <source>
        <dbReference type="Proteomes" id="UP000784294"/>
    </source>
</evidence>
<evidence type="ECO:0000313" key="2">
    <source>
        <dbReference type="EMBL" id="VEL33422.1"/>
    </source>
</evidence>
<keyword evidence="1" id="KW-0732">Signal</keyword>
<organism evidence="2 3">
    <name type="scientific">Protopolystoma xenopodis</name>
    <dbReference type="NCBI Taxonomy" id="117903"/>
    <lineage>
        <taxon>Eukaryota</taxon>
        <taxon>Metazoa</taxon>
        <taxon>Spiralia</taxon>
        <taxon>Lophotrochozoa</taxon>
        <taxon>Platyhelminthes</taxon>
        <taxon>Monogenea</taxon>
        <taxon>Polyopisthocotylea</taxon>
        <taxon>Polystomatidea</taxon>
        <taxon>Polystomatidae</taxon>
        <taxon>Protopolystoma</taxon>
    </lineage>
</organism>
<sequence length="114" mass="12621">MSNGFGLHYLHRFLGLPFLALQRAILLRQLASNRDQLHILQTNLVDAEELLDSTTQPNAKVAIDSQPVNEEDIFCQNDNSIVEASRQLNEPKLDNGSFAPFGNIGPPGLCDYEG</sequence>
<dbReference type="AlphaFoldDB" id="A0A3S5AVV6"/>
<dbReference type="Proteomes" id="UP000784294">
    <property type="component" value="Unassembled WGS sequence"/>
</dbReference>
<feature type="chain" id="PRO_5018703470" evidence="1">
    <location>
        <begin position="23"/>
        <end position="114"/>
    </location>
</feature>
<dbReference type="EMBL" id="CAAALY010245752">
    <property type="protein sequence ID" value="VEL33422.1"/>
    <property type="molecule type" value="Genomic_DNA"/>
</dbReference>
<proteinExistence type="predicted"/>